<dbReference type="eggNOG" id="COG0789">
    <property type="taxonomic scope" value="Bacteria"/>
</dbReference>
<dbReference type="RefSeq" id="WP_010757006.1">
    <property type="nucleotide sequence ID" value="NZ_ASWD01000001.1"/>
</dbReference>
<dbReference type="Proteomes" id="UP000013782">
    <property type="component" value="Unassembled WGS sequence"/>
</dbReference>
<reference evidence="3 4" key="1">
    <citation type="submission" date="2013-02" db="EMBL/GenBank/DDBJ databases">
        <title>The Genome Sequence of Enterococcus pallens BAA-351.</title>
        <authorList>
            <consortium name="The Broad Institute Genome Sequencing Platform"/>
            <consortium name="The Broad Institute Genome Sequencing Center for Infectious Disease"/>
            <person name="Earl A.M."/>
            <person name="Gilmore M.S."/>
            <person name="Lebreton F."/>
            <person name="Walker B."/>
            <person name="Young S.K."/>
            <person name="Zeng Q."/>
            <person name="Gargeya S."/>
            <person name="Fitzgerald M."/>
            <person name="Haas B."/>
            <person name="Abouelleil A."/>
            <person name="Alvarado L."/>
            <person name="Arachchi H.M."/>
            <person name="Berlin A.M."/>
            <person name="Chapman S.B."/>
            <person name="Dewar J."/>
            <person name="Goldberg J."/>
            <person name="Griggs A."/>
            <person name="Gujja S."/>
            <person name="Hansen M."/>
            <person name="Howarth C."/>
            <person name="Imamovic A."/>
            <person name="Larimer J."/>
            <person name="McCowan C."/>
            <person name="Murphy C."/>
            <person name="Neiman D."/>
            <person name="Pearson M."/>
            <person name="Priest M."/>
            <person name="Roberts A."/>
            <person name="Saif S."/>
            <person name="Shea T."/>
            <person name="Sisk P."/>
            <person name="Sykes S."/>
            <person name="Wortman J."/>
            <person name="Nusbaum C."/>
            <person name="Birren B."/>
        </authorList>
    </citation>
    <scope>NUCLEOTIDE SEQUENCE [LARGE SCALE GENOMIC DNA]</scope>
    <source>
        <strain evidence="3 4">ATCC BAA-351</strain>
    </source>
</reference>
<dbReference type="EMBL" id="AJAQ01000015">
    <property type="protein sequence ID" value="EOH94280.1"/>
    <property type="molecule type" value="Genomic_DNA"/>
</dbReference>
<evidence type="ECO:0000313" key="4">
    <source>
        <dbReference type="Proteomes" id="UP000013782"/>
    </source>
</evidence>
<accession>R2SG07</accession>
<comment type="caution">
    <text evidence="3">The sequence shown here is derived from an EMBL/GenBank/DDBJ whole genome shotgun (WGS) entry which is preliminary data.</text>
</comment>
<dbReference type="SUPFAM" id="SSF46955">
    <property type="entry name" value="Putative DNA-binding domain"/>
    <property type="match status" value="1"/>
</dbReference>
<dbReference type="PATRIC" id="fig|1158607.3.peg.1985"/>
<dbReference type="AlphaFoldDB" id="R2SG07"/>
<dbReference type="Pfam" id="PF13411">
    <property type="entry name" value="MerR_1"/>
    <property type="match status" value="1"/>
</dbReference>
<name>R2SG07_9ENTE</name>
<dbReference type="STRING" id="160454.RV10_GL001930"/>
<dbReference type="InterPro" id="IPR009061">
    <property type="entry name" value="DNA-bd_dom_put_sf"/>
</dbReference>
<organism evidence="3 4">
    <name type="scientific">Enterococcus pallens ATCC BAA-351</name>
    <dbReference type="NCBI Taxonomy" id="1158607"/>
    <lineage>
        <taxon>Bacteria</taxon>
        <taxon>Bacillati</taxon>
        <taxon>Bacillota</taxon>
        <taxon>Bacilli</taxon>
        <taxon>Lactobacillales</taxon>
        <taxon>Enterococcaceae</taxon>
        <taxon>Enterococcus</taxon>
    </lineage>
</organism>
<dbReference type="PANTHER" id="PTHR30204:SF98">
    <property type="entry name" value="HTH-TYPE TRANSCRIPTIONAL REGULATOR ADHR"/>
    <property type="match status" value="1"/>
</dbReference>
<keyword evidence="4" id="KW-1185">Reference proteome</keyword>
<protein>
    <recommendedName>
        <fullName evidence="2">HTH merR-type domain-containing protein</fullName>
    </recommendedName>
</protein>
<dbReference type="GO" id="GO:0003700">
    <property type="term" value="F:DNA-binding transcription factor activity"/>
    <property type="evidence" value="ECO:0007669"/>
    <property type="project" value="InterPro"/>
</dbReference>
<evidence type="ECO:0000313" key="3">
    <source>
        <dbReference type="EMBL" id="EOH94280.1"/>
    </source>
</evidence>
<dbReference type="PANTHER" id="PTHR30204">
    <property type="entry name" value="REDOX-CYCLING DRUG-SENSING TRANSCRIPTIONAL ACTIVATOR SOXR"/>
    <property type="match status" value="1"/>
</dbReference>
<feature type="domain" description="HTH merR-type" evidence="2">
    <location>
        <begin position="1"/>
        <end position="69"/>
    </location>
</feature>
<dbReference type="HOGENOM" id="CLU_060077_8_3_9"/>
<evidence type="ECO:0000259" key="2">
    <source>
        <dbReference type="PROSITE" id="PS50937"/>
    </source>
</evidence>
<dbReference type="InterPro" id="IPR047057">
    <property type="entry name" value="MerR_fam"/>
</dbReference>
<sequence length="144" mass="16723">MNIKEVADMFDLTVDTIRYYEKIGVVPPITRDKRGYRVFTTRDLNWVFLAKSLRNAGVSIESLVEYAALSQVDGDERLAQKEILQSQLSELEQKLSELHKTRDLLAYKIDTFDAHIAKFNNNGIPDDQVEELWKMEHFKSNTNQ</sequence>
<dbReference type="OrthoDB" id="9811174at2"/>
<dbReference type="SMART" id="SM00422">
    <property type="entry name" value="HTH_MERR"/>
    <property type="match status" value="1"/>
</dbReference>
<dbReference type="Gene3D" id="1.10.1660.10">
    <property type="match status" value="1"/>
</dbReference>
<proteinExistence type="predicted"/>
<dbReference type="InterPro" id="IPR000551">
    <property type="entry name" value="MerR-type_HTH_dom"/>
</dbReference>
<dbReference type="CDD" id="cd01109">
    <property type="entry name" value="HTH_YyaN"/>
    <property type="match status" value="1"/>
</dbReference>
<dbReference type="PROSITE" id="PS50937">
    <property type="entry name" value="HTH_MERR_2"/>
    <property type="match status" value="1"/>
</dbReference>
<keyword evidence="1" id="KW-0238">DNA-binding</keyword>
<dbReference type="GO" id="GO:0003677">
    <property type="term" value="F:DNA binding"/>
    <property type="evidence" value="ECO:0007669"/>
    <property type="project" value="UniProtKB-KW"/>
</dbReference>
<evidence type="ECO:0000256" key="1">
    <source>
        <dbReference type="ARBA" id="ARBA00023125"/>
    </source>
</evidence>
<gene>
    <name evidence="3" type="ORF">UAU_02015</name>
</gene>